<dbReference type="InterPro" id="IPR033479">
    <property type="entry name" value="dCache_1"/>
</dbReference>
<sequence>MIARFSLKYQLLLLVLPLSFFLIVFSLIWYYEASRIIKNNIADKLESQKKLYHKSIELFLTQRATIMETLSSVIVLNNADTDEMLELCTGCDTAFHHMIFDVYMGFEDGRYIDSSGWKPPAAWDARKRPWYKKALEKKGVAFSEIYVDSVRNIPMLSISVPVMQNKDLLGVLTTNVDMSKLKEMMTKKNQGNNTTDIFLLDENGKFLFHNTFAYSDVITEVENKKYANCIKQIFDKDITEFSTVINGEKYFFITDHYSAVDWTLAIGIPYVDLYRDVTNLRNKGNIFAAVFICLYIAIIWIMASLMTKQLNALVSALKNIAEGEGDLTVRLPLIGNSEITDLSRYFNQTIEKIRLSIKSVSENTDALRAVGENLANNVTETASAINQINMNIDNVKEQSLTQAASVSETAATIEEIIRTIKQLNTGIETQSASIIQSSSSVEQMVTSIGQITETLEKTNTVIKDFASATEDGKNTVSESNAVMQKIAEESGGLLEASTVIQHIASQTNLLAMNAAIEAAHAGDAGKGFAVVADEIRKLAEESNTQGKTITTTLKALSGEIETLSNSAKKAEEKFNIIFELSGQVQHMSDRLMEAMQEQANGGAEVLTAIKNINSVTTEVREGSHEMLIGGQGVAEEMRKLDKLTRTITYSMNEMASGALQINAAVKDVNEISQKNKESIVNLSVEVEKFKV</sequence>
<keyword evidence="3" id="KW-0145">Chemotaxis</keyword>
<protein>
    <submittedName>
        <fullName evidence="12">Methyl-accepting chemotaxis protein signaling domain protein (Modular protein)</fullName>
    </submittedName>
</protein>
<name>A0A0B7GTM6_TREPH</name>
<dbReference type="PROSITE" id="PS50885">
    <property type="entry name" value="HAMP"/>
    <property type="match status" value="1"/>
</dbReference>
<keyword evidence="6 9" id="KW-0472">Membrane</keyword>
<dbReference type="PROSITE" id="PS50111">
    <property type="entry name" value="CHEMOTAXIS_TRANSDUC_2"/>
    <property type="match status" value="1"/>
</dbReference>
<reference evidence="13" key="1">
    <citation type="submission" date="2015-01" db="EMBL/GenBank/DDBJ databases">
        <authorList>
            <person name="Manzoor Shahid"/>
            <person name="Zubair Saima"/>
        </authorList>
    </citation>
    <scope>NUCLEOTIDE SEQUENCE [LARGE SCALE GENOMIC DNA]</scope>
    <source>
        <strain evidence="13">V1</strain>
    </source>
</reference>
<keyword evidence="5 9" id="KW-1133">Transmembrane helix</keyword>
<evidence type="ECO:0000256" key="4">
    <source>
        <dbReference type="ARBA" id="ARBA00022692"/>
    </source>
</evidence>
<dbReference type="Gene3D" id="3.30.450.20">
    <property type="entry name" value="PAS domain"/>
    <property type="match status" value="2"/>
</dbReference>
<dbReference type="CDD" id="cd18773">
    <property type="entry name" value="PDC1_HK_sensor"/>
    <property type="match status" value="1"/>
</dbReference>
<dbReference type="InterPro" id="IPR003660">
    <property type="entry name" value="HAMP_dom"/>
</dbReference>
<dbReference type="GO" id="GO:0007165">
    <property type="term" value="P:signal transduction"/>
    <property type="evidence" value="ECO:0007669"/>
    <property type="project" value="UniProtKB-KW"/>
</dbReference>
<dbReference type="EMBL" id="CDNC01000014">
    <property type="protein sequence ID" value="CEM61848.1"/>
    <property type="molecule type" value="Genomic_DNA"/>
</dbReference>
<dbReference type="Pfam" id="PF00015">
    <property type="entry name" value="MCPsignal"/>
    <property type="match status" value="1"/>
</dbReference>
<keyword evidence="8" id="KW-0807">Transducer</keyword>
<dbReference type="Gene3D" id="1.10.287.950">
    <property type="entry name" value="Methyl-accepting chemotaxis protein"/>
    <property type="match status" value="1"/>
</dbReference>
<evidence type="ECO:0000259" key="10">
    <source>
        <dbReference type="PROSITE" id="PS50111"/>
    </source>
</evidence>
<dbReference type="InterPro" id="IPR004090">
    <property type="entry name" value="Chemotax_Me-accpt_rcpt"/>
</dbReference>
<dbReference type="PRINTS" id="PR00260">
    <property type="entry name" value="CHEMTRNSDUCR"/>
</dbReference>
<dbReference type="GO" id="GO:0004888">
    <property type="term" value="F:transmembrane signaling receptor activity"/>
    <property type="evidence" value="ECO:0007669"/>
    <property type="project" value="InterPro"/>
</dbReference>
<dbReference type="GO" id="GO:0006935">
    <property type="term" value="P:chemotaxis"/>
    <property type="evidence" value="ECO:0007669"/>
    <property type="project" value="UniProtKB-KW"/>
</dbReference>
<evidence type="ECO:0000256" key="7">
    <source>
        <dbReference type="ARBA" id="ARBA00029447"/>
    </source>
</evidence>
<dbReference type="RefSeq" id="WP_044634634.1">
    <property type="nucleotide sequence ID" value="NZ_CDNC01000014.1"/>
</dbReference>
<dbReference type="SUPFAM" id="SSF58104">
    <property type="entry name" value="Methyl-accepting chemotaxis protein (MCP) signaling domain"/>
    <property type="match status" value="2"/>
</dbReference>
<accession>A0A0B7GTM6</accession>
<comment type="subcellular location">
    <subcellularLocation>
        <location evidence="1">Cell membrane</location>
        <topology evidence="1">Multi-pass membrane protein</topology>
    </subcellularLocation>
</comment>
<dbReference type="OrthoDB" id="2542987at2"/>
<evidence type="ECO:0000256" key="8">
    <source>
        <dbReference type="PROSITE-ProRule" id="PRU00284"/>
    </source>
</evidence>
<dbReference type="SMART" id="SM00304">
    <property type="entry name" value="HAMP"/>
    <property type="match status" value="1"/>
</dbReference>
<dbReference type="InterPro" id="IPR004089">
    <property type="entry name" value="MCPsignal_dom"/>
</dbReference>
<proteinExistence type="inferred from homology"/>
<feature type="domain" description="Methyl-accepting transducer" evidence="10">
    <location>
        <begin position="405"/>
        <end position="627"/>
    </location>
</feature>
<keyword evidence="13" id="KW-1185">Reference proteome</keyword>
<evidence type="ECO:0000256" key="1">
    <source>
        <dbReference type="ARBA" id="ARBA00004651"/>
    </source>
</evidence>
<feature type="transmembrane region" description="Helical" evidence="9">
    <location>
        <begin position="12"/>
        <end position="31"/>
    </location>
</feature>
<evidence type="ECO:0000256" key="9">
    <source>
        <dbReference type="SAM" id="Phobius"/>
    </source>
</evidence>
<evidence type="ECO:0000256" key="3">
    <source>
        <dbReference type="ARBA" id="ARBA00022500"/>
    </source>
</evidence>
<evidence type="ECO:0000256" key="6">
    <source>
        <dbReference type="ARBA" id="ARBA00023136"/>
    </source>
</evidence>
<dbReference type="Pfam" id="PF02743">
    <property type="entry name" value="dCache_1"/>
    <property type="match status" value="1"/>
</dbReference>
<feature type="transmembrane region" description="Helical" evidence="9">
    <location>
        <begin position="286"/>
        <end position="305"/>
    </location>
</feature>
<evidence type="ECO:0000313" key="12">
    <source>
        <dbReference type="EMBL" id="CEM61848.1"/>
    </source>
</evidence>
<keyword evidence="4 9" id="KW-0812">Transmembrane</keyword>
<evidence type="ECO:0000259" key="11">
    <source>
        <dbReference type="PROSITE" id="PS50885"/>
    </source>
</evidence>
<dbReference type="GO" id="GO:0005886">
    <property type="term" value="C:plasma membrane"/>
    <property type="evidence" value="ECO:0007669"/>
    <property type="project" value="UniProtKB-SubCell"/>
</dbReference>
<organism evidence="12 13">
    <name type="scientific">Treponema phagedenis</name>
    <dbReference type="NCBI Taxonomy" id="162"/>
    <lineage>
        <taxon>Bacteria</taxon>
        <taxon>Pseudomonadati</taxon>
        <taxon>Spirochaetota</taxon>
        <taxon>Spirochaetia</taxon>
        <taxon>Spirochaetales</taxon>
        <taxon>Treponemataceae</taxon>
        <taxon>Treponema</taxon>
    </lineage>
</organism>
<dbReference type="InterPro" id="IPR051310">
    <property type="entry name" value="MCP_chemotaxis"/>
</dbReference>
<feature type="domain" description="HAMP" evidence="11">
    <location>
        <begin position="304"/>
        <end position="358"/>
    </location>
</feature>
<keyword evidence="2" id="KW-1003">Cell membrane</keyword>
<dbReference type="InterPro" id="IPR029151">
    <property type="entry name" value="Sensor-like_sf"/>
</dbReference>
<dbReference type="SUPFAM" id="SSF103190">
    <property type="entry name" value="Sensory domain-like"/>
    <property type="match status" value="1"/>
</dbReference>
<dbReference type="PANTHER" id="PTHR43531">
    <property type="entry name" value="PROTEIN ICFG"/>
    <property type="match status" value="1"/>
</dbReference>
<dbReference type="Gene3D" id="6.10.340.10">
    <property type="match status" value="1"/>
</dbReference>
<dbReference type="PANTHER" id="PTHR43531:SF11">
    <property type="entry name" value="METHYL-ACCEPTING CHEMOTAXIS PROTEIN 3"/>
    <property type="match status" value="1"/>
</dbReference>
<gene>
    <name evidence="12" type="ORF">TPHV1_210081</name>
</gene>
<comment type="similarity">
    <text evidence="7">Belongs to the methyl-accepting chemotaxis (MCP) protein family.</text>
</comment>
<dbReference type="AlphaFoldDB" id="A0A0B7GTM6"/>
<evidence type="ECO:0000256" key="5">
    <source>
        <dbReference type="ARBA" id="ARBA00022989"/>
    </source>
</evidence>
<evidence type="ECO:0000313" key="13">
    <source>
        <dbReference type="Proteomes" id="UP000042527"/>
    </source>
</evidence>
<dbReference type="CDD" id="cd06225">
    <property type="entry name" value="HAMP"/>
    <property type="match status" value="1"/>
</dbReference>
<dbReference type="Pfam" id="PF00672">
    <property type="entry name" value="HAMP"/>
    <property type="match status" value="1"/>
</dbReference>
<dbReference type="Proteomes" id="UP000042527">
    <property type="component" value="Unassembled WGS sequence"/>
</dbReference>
<dbReference type="SMART" id="SM00283">
    <property type="entry name" value="MA"/>
    <property type="match status" value="1"/>
</dbReference>
<evidence type="ECO:0000256" key="2">
    <source>
        <dbReference type="ARBA" id="ARBA00022475"/>
    </source>
</evidence>